<dbReference type="PRINTS" id="PR01035">
    <property type="entry name" value="TCRTETA"/>
</dbReference>
<dbReference type="PROSITE" id="PS50850">
    <property type="entry name" value="MFS"/>
    <property type="match status" value="1"/>
</dbReference>
<proteinExistence type="predicted"/>
<evidence type="ECO:0000256" key="2">
    <source>
        <dbReference type="ARBA" id="ARBA00022448"/>
    </source>
</evidence>
<evidence type="ECO:0000256" key="5">
    <source>
        <dbReference type="ARBA" id="ARBA00022989"/>
    </source>
</evidence>
<evidence type="ECO:0000256" key="3">
    <source>
        <dbReference type="ARBA" id="ARBA00022475"/>
    </source>
</evidence>
<organism evidence="9 10">
    <name type="scientific">Lactococcus cremoris subsp. cremoris TIFN6</name>
    <dbReference type="NCBI Taxonomy" id="1234876"/>
    <lineage>
        <taxon>Bacteria</taxon>
        <taxon>Bacillati</taxon>
        <taxon>Bacillota</taxon>
        <taxon>Bacilli</taxon>
        <taxon>Lactobacillales</taxon>
        <taxon>Streptococcaceae</taxon>
        <taxon>Lactococcus</taxon>
        <taxon>Lactococcus cremoris subsp. cremoris</taxon>
    </lineage>
</organism>
<keyword evidence="4 7" id="KW-0812">Transmembrane</keyword>
<feature type="transmembrane region" description="Helical" evidence="7">
    <location>
        <begin position="369"/>
        <end position="388"/>
    </location>
</feature>
<dbReference type="GO" id="GO:0022857">
    <property type="term" value="F:transmembrane transporter activity"/>
    <property type="evidence" value="ECO:0007669"/>
    <property type="project" value="InterPro"/>
</dbReference>
<dbReference type="GO" id="GO:0005886">
    <property type="term" value="C:plasma membrane"/>
    <property type="evidence" value="ECO:0007669"/>
    <property type="project" value="UniProtKB-SubCell"/>
</dbReference>
<dbReference type="Proteomes" id="UP000015854">
    <property type="component" value="Unassembled WGS sequence"/>
</dbReference>
<dbReference type="EMBL" id="ATBB01000366">
    <property type="protein sequence ID" value="EQC56033.1"/>
    <property type="molecule type" value="Genomic_DNA"/>
</dbReference>
<sequence>MKESWQRNLIVLWFGTFMTGIGSSLISPFISLYIGTLGHYSKTELNIWSGLVFSSTFIVLAIVSPLWGRLADQKGRKLMLLRASLGMAISISLMAFVTAAWQLLILRMLLGAFSGFVSNSMALMASSAPKEKSGSVLSLLTTGSVAGTLIGPIVGGVLVNITGYRRVFSVTGIIMFLVFFLALFLVKETFKPVEKKNMLSYKQVWEVVTHPAIIWGMFFATLITQMTNQSINPVLSLYVQELMHGQGNITFMAGLVAAAPGIVTLVAAPFLGRLGDKVGQRKILGFGLFFSLIVFSITALTTNVWFLIVMRLFVGISDAAILPSVQAILAKESPQAVTGRIFSYNQSAQSIGAFAGPLLGSAIAGFIDYRYVFVGSAILVIFNLINYFTHNNSVTLKSNCIKRASFLKLFFCLFNLLLNRFKTSST</sequence>
<feature type="transmembrane region" description="Helical" evidence="7">
    <location>
        <begin position="104"/>
        <end position="124"/>
    </location>
</feature>
<dbReference type="InterPro" id="IPR036259">
    <property type="entry name" value="MFS_trans_sf"/>
</dbReference>
<comment type="subcellular location">
    <subcellularLocation>
        <location evidence="1">Cell membrane</location>
        <topology evidence="1">Multi-pass membrane protein</topology>
    </subcellularLocation>
</comment>
<dbReference type="InterPro" id="IPR001958">
    <property type="entry name" value="Tet-R_TetA/multi-R_MdtG-like"/>
</dbReference>
<feature type="transmembrane region" description="Helical" evidence="7">
    <location>
        <begin position="247"/>
        <end position="271"/>
    </location>
</feature>
<dbReference type="PANTHER" id="PTHR43414:SF6">
    <property type="entry name" value="MULTIDRUG RESISTANCE PROTEIN MDTG"/>
    <property type="match status" value="1"/>
</dbReference>
<feature type="transmembrane region" description="Helical" evidence="7">
    <location>
        <begin position="167"/>
        <end position="186"/>
    </location>
</feature>
<evidence type="ECO:0000256" key="1">
    <source>
        <dbReference type="ARBA" id="ARBA00004651"/>
    </source>
</evidence>
<dbReference type="AlphaFoldDB" id="T0TK63"/>
<evidence type="ECO:0000313" key="10">
    <source>
        <dbReference type="Proteomes" id="UP000015854"/>
    </source>
</evidence>
<feature type="transmembrane region" description="Helical" evidence="7">
    <location>
        <begin position="283"/>
        <end position="308"/>
    </location>
</feature>
<dbReference type="Pfam" id="PF07690">
    <property type="entry name" value="MFS_1"/>
    <property type="match status" value="1"/>
</dbReference>
<feature type="transmembrane region" description="Helical" evidence="7">
    <location>
        <begin position="12"/>
        <end position="35"/>
    </location>
</feature>
<reference evidence="9 10" key="1">
    <citation type="journal article" date="2013" name="ISME J.">
        <title>Multifactorial diversity sustains microbial community stability.</title>
        <authorList>
            <person name="Erkus O."/>
            <person name="de Jager V.C."/>
            <person name="Spus M."/>
            <person name="van Alen-Boerrigter I.J."/>
            <person name="van Rijswijck I.M."/>
            <person name="Hazelwood L."/>
            <person name="Janssen P.W."/>
            <person name="van Hijum S.A."/>
            <person name="Kleerebezem M."/>
            <person name="Smid E.J."/>
        </authorList>
    </citation>
    <scope>NUCLEOTIDE SEQUENCE [LARGE SCALE GENOMIC DNA]</scope>
    <source>
        <strain evidence="9 10">TIFN6</strain>
    </source>
</reference>
<dbReference type="InterPro" id="IPR011701">
    <property type="entry name" value="MFS"/>
</dbReference>
<dbReference type="SUPFAM" id="SSF103473">
    <property type="entry name" value="MFS general substrate transporter"/>
    <property type="match status" value="2"/>
</dbReference>
<keyword evidence="2" id="KW-0813">Transport</keyword>
<evidence type="ECO:0000256" key="4">
    <source>
        <dbReference type="ARBA" id="ARBA00022692"/>
    </source>
</evidence>
<keyword evidence="3" id="KW-1003">Cell membrane</keyword>
<feature type="domain" description="Major facilitator superfamily (MFS) profile" evidence="8">
    <location>
        <begin position="8"/>
        <end position="394"/>
    </location>
</feature>
<dbReference type="CDD" id="cd17391">
    <property type="entry name" value="MFS_MdtG_MDR_like"/>
    <property type="match status" value="1"/>
</dbReference>
<name>T0TK63_LACLC</name>
<comment type="caution">
    <text evidence="9">The sequence shown here is derived from an EMBL/GenBank/DDBJ whole genome shotgun (WGS) entry which is preliminary data.</text>
</comment>
<feature type="transmembrane region" description="Helical" evidence="7">
    <location>
        <begin position="207"/>
        <end position="227"/>
    </location>
</feature>
<dbReference type="Gene3D" id="1.20.1250.20">
    <property type="entry name" value="MFS general substrate transporter like domains"/>
    <property type="match status" value="2"/>
</dbReference>
<accession>T0TK63</accession>
<feature type="transmembrane region" description="Helical" evidence="7">
    <location>
        <begin position="136"/>
        <end position="161"/>
    </location>
</feature>
<dbReference type="PANTHER" id="PTHR43414">
    <property type="entry name" value="MULTIDRUG RESISTANCE PROTEIN MDTG"/>
    <property type="match status" value="1"/>
</dbReference>
<evidence type="ECO:0000256" key="7">
    <source>
        <dbReference type="SAM" id="Phobius"/>
    </source>
</evidence>
<gene>
    <name evidence="9" type="ORF">LLT6_09815</name>
</gene>
<feature type="transmembrane region" description="Helical" evidence="7">
    <location>
        <begin position="79"/>
        <end position="98"/>
    </location>
</feature>
<evidence type="ECO:0000313" key="9">
    <source>
        <dbReference type="EMBL" id="EQC56033.1"/>
    </source>
</evidence>
<evidence type="ECO:0000259" key="8">
    <source>
        <dbReference type="PROSITE" id="PS50850"/>
    </source>
</evidence>
<evidence type="ECO:0000256" key="6">
    <source>
        <dbReference type="ARBA" id="ARBA00023136"/>
    </source>
</evidence>
<feature type="transmembrane region" description="Helical" evidence="7">
    <location>
        <begin position="47"/>
        <end position="67"/>
    </location>
</feature>
<keyword evidence="6 7" id="KW-0472">Membrane</keyword>
<dbReference type="InterPro" id="IPR020846">
    <property type="entry name" value="MFS_dom"/>
</dbReference>
<protein>
    <submittedName>
        <fullName evidence="9">Multidrug transporter</fullName>
    </submittedName>
</protein>
<keyword evidence="5 7" id="KW-1133">Transmembrane helix</keyword>